<dbReference type="AlphaFoldDB" id="A0A0P1AM92"/>
<name>A0A0P1AM92_PLAHL</name>
<dbReference type="Proteomes" id="UP000054928">
    <property type="component" value="Unassembled WGS sequence"/>
</dbReference>
<dbReference type="RefSeq" id="XP_036263224.1">
    <property type="nucleotide sequence ID" value="XM_036407530.1"/>
</dbReference>
<dbReference type="EMBL" id="CCYD01000645">
    <property type="protein sequence ID" value="CEG42470.1"/>
    <property type="molecule type" value="Genomic_DNA"/>
</dbReference>
<proteinExistence type="predicted"/>
<keyword evidence="2" id="KW-1185">Reference proteome</keyword>
<organism evidence="1 2">
    <name type="scientific">Plasmopara halstedii</name>
    <name type="common">Downy mildew of sunflower</name>
    <dbReference type="NCBI Taxonomy" id="4781"/>
    <lineage>
        <taxon>Eukaryota</taxon>
        <taxon>Sar</taxon>
        <taxon>Stramenopiles</taxon>
        <taxon>Oomycota</taxon>
        <taxon>Peronosporomycetes</taxon>
        <taxon>Peronosporales</taxon>
        <taxon>Peronosporaceae</taxon>
        <taxon>Plasmopara</taxon>
    </lineage>
</organism>
<accession>A0A0P1AM92</accession>
<evidence type="ECO:0000313" key="2">
    <source>
        <dbReference type="Proteomes" id="UP000054928"/>
    </source>
</evidence>
<reference evidence="2" key="1">
    <citation type="submission" date="2014-09" db="EMBL/GenBank/DDBJ databases">
        <authorList>
            <person name="Sharma Rahul"/>
            <person name="Thines Marco"/>
        </authorList>
    </citation>
    <scope>NUCLEOTIDE SEQUENCE [LARGE SCALE GENOMIC DNA]</scope>
</reference>
<dbReference type="GeneID" id="59052635"/>
<protein>
    <submittedName>
        <fullName evidence="1">Uncharacterized protein</fullName>
    </submittedName>
</protein>
<evidence type="ECO:0000313" key="1">
    <source>
        <dbReference type="EMBL" id="CEG42470.1"/>
    </source>
</evidence>
<sequence>MHRGILLICRPGTTCNLLCKTEPNATFVGSTMDTSCARLAYYSICGDALNRYRIKFSRRDLSAAKLVNERAAVLVCIVDSTKQLHCRIDKAAALDLISVVLVLQFCILVCCRTNKLVTKRVAQSLGMCRDCKYMVIYRRKGMSMVLL</sequence>